<evidence type="ECO:0000256" key="1">
    <source>
        <dbReference type="ARBA" id="ARBA00004196"/>
    </source>
</evidence>
<keyword evidence="7" id="KW-1185">Reference proteome</keyword>
<accession>A0A1H1Y7Y5</accession>
<dbReference type="AlphaFoldDB" id="A0A1H1Y7Y5"/>
<comment type="subcellular location">
    <subcellularLocation>
        <location evidence="1">Cell envelope</location>
    </subcellularLocation>
</comment>
<comment type="similarity">
    <text evidence="2">Belongs to the bacterial solute-binding protein 8 family.</text>
</comment>
<dbReference type="Proteomes" id="UP000199103">
    <property type="component" value="Chromosome I"/>
</dbReference>
<dbReference type="PROSITE" id="PS51257">
    <property type="entry name" value="PROKAR_LIPOPROTEIN"/>
    <property type="match status" value="1"/>
</dbReference>
<evidence type="ECO:0000256" key="4">
    <source>
        <dbReference type="ARBA" id="ARBA00022729"/>
    </source>
</evidence>
<keyword evidence="4" id="KW-0732">Signal</keyword>
<reference evidence="6 7" key="1">
    <citation type="submission" date="2016-10" db="EMBL/GenBank/DDBJ databases">
        <authorList>
            <person name="de Groot N.N."/>
        </authorList>
    </citation>
    <scope>NUCLEOTIDE SEQUENCE [LARGE SCALE GENOMIC DNA]</scope>
    <source>
        <strain evidence="6 7">DSM 21800</strain>
    </source>
</reference>
<evidence type="ECO:0000313" key="7">
    <source>
        <dbReference type="Proteomes" id="UP000199103"/>
    </source>
</evidence>
<dbReference type="GO" id="GO:1901678">
    <property type="term" value="P:iron coordination entity transport"/>
    <property type="evidence" value="ECO:0007669"/>
    <property type="project" value="UniProtKB-ARBA"/>
</dbReference>
<evidence type="ECO:0000259" key="5">
    <source>
        <dbReference type="PROSITE" id="PS50983"/>
    </source>
</evidence>
<gene>
    <name evidence="6" type="ORF">SAMN04489812_4441</name>
</gene>
<dbReference type="EMBL" id="LT629772">
    <property type="protein sequence ID" value="SDT17514.1"/>
    <property type="molecule type" value="Genomic_DNA"/>
</dbReference>
<dbReference type="PANTHER" id="PTHR30532">
    <property type="entry name" value="IRON III DICITRATE-BINDING PERIPLASMIC PROTEIN"/>
    <property type="match status" value="1"/>
</dbReference>
<sequence length="350" mass="36941">MDRRTLLTGLGAAGLGATGLALVGCADSGESAADGATPTGAAEPGALPVTIEHQFGSTTVKSAPQRIVCVGLKEQDDLLALGLMPVGATQWLDFGEGKVLGSWAQDKARSDSLETDITVLSQDDGIQFEKIAGLRPDLILALYAGLEQSDYDKLSRLAPVVAAPKGLVGYGIGWQQQALTVGKAVGRPKQMRRLVDDVKTKISKAADGHPEFAGSSGLVATLYEGIYLYGPQDPRSRLISELGFELPAGLAEITGKEFGASISTEKIELIDTDALIWLVSPSNGDFKKLSTDKLYRKLRVVREGRAITIEALSDLDNAFNFCTVLSIPFVLTDLVPKLAAAVDGDPSTGR</sequence>
<dbReference type="Gene3D" id="3.40.50.1980">
    <property type="entry name" value="Nitrogenase molybdenum iron protein domain"/>
    <property type="match status" value="2"/>
</dbReference>
<dbReference type="Pfam" id="PF01497">
    <property type="entry name" value="Peripla_BP_2"/>
    <property type="match status" value="1"/>
</dbReference>
<dbReference type="SUPFAM" id="SSF53807">
    <property type="entry name" value="Helical backbone' metal receptor"/>
    <property type="match status" value="1"/>
</dbReference>
<dbReference type="CDD" id="cd01146">
    <property type="entry name" value="FhuD"/>
    <property type="match status" value="1"/>
</dbReference>
<dbReference type="PANTHER" id="PTHR30532:SF24">
    <property type="entry name" value="FERRIC ENTEROBACTIN-BINDING PERIPLASMIC PROTEIN FEPB"/>
    <property type="match status" value="1"/>
</dbReference>
<keyword evidence="3" id="KW-0813">Transport</keyword>
<dbReference type="InterPro" id="IPR002491">
    <property type="entry name" value="ABC_transptr_periplasmic_BD"/>
</dbReference>
<dbReference type="InterPro" id="IPR051313">
    <property type="entry name" value="Bact_iron-sidero_bind"/>
</dbReference>
<dbReference type="GO" id="GO:0030288">
    <property type="term" value="C:outer membrane-bounded periplasmic space"/>
    <property type="evidence" value="ECO:0007669"/>
    <property type="project" value="TreeGrafter"/>
</dbReference>
<dbReference type="STRING" id="630515.SAMN04489812_4441"/>
<dbReference type="PROSITE" id="PS50983">
    <property type="entry name" value="FE_B12_PBP"/>
    <property type="match status" value="1"/>
</dbReference>
<dbReference type="RefSeq" id="WP_091527552.1">
    <property type="nucleotide sequence ID" value="NZ_LT629772.1"/>
</dbReference>
<evidence type="ECO:0000256" key="3">
    <source>
        <dbReference type="ARBA" id="ARBA00022448"/>
    </source>
</evidence>
<feature type="domain" description="Fe/B12 periplasmic-binding" evidence="5">
    <location>
        <begin position="66"/>
        <end position="342"/>
    </location>
</feature>
<dbReference type="OrthoDB" id="1846031at2"/>
<proteinExistence type="inferred from homology"/>
<organism evidence="6 7">
    <name type="scientific">Microlunatus soli</name>
    <dbReference type="NCBI Taxonomy" id="630515"/>
    <lineage>
        <taxon>Bacteria</taxon>
        <taxon>Bacillati</taxon>
        <taxon>Actinomycetota</taxon>
        <taxon>Actinomycetes</taxon>
        <taxon>Propionibacteriales</taxon>
        <taxon>Propionibacteriaceae</taxon>
        <taxon>Microlunatus</taxon>
    </lineage>
</organism>
<name>A0A1H1Y7Y5_9ACTN</name>
<evidence type="ECO:0000256" key="2">
    <source>
        <dbReference type="ARBA" id="ARBA00008814"/>
    </source>
</evidence>
<protein>
    <submittedName>
        <fullName evidence="6">Iron complex transport system substrate-binding protein</fullName>
    </submittedName>
</protein>
<evidence type="ECO:0000313" key="6">
    <source>
        <dbReference type="EMBL" id="SDT17514.1"/>
    </source>
</evidence>